<dbReference type="Proteomes" id="UP000215914">
    <property type="component" value="Unassembled WGS sequence"/>
</dbReference>
<proteinExistence type="predicted"/>
<evidence type="ECO:0000313" key="2">
    <source>
        <dbReference type="Proteomes" id="UP000215914"/>
    </source>
</evidence>
<accession>A0A9K3NY77</accession>
<keyword evidence="2" id="KW-1185">Reference proteome</keyword>
<reference evidence="1" key="2">
    <citation type="submission" date="2020-06" db="EMBL/GenBank/DDBJ databases">
        <title>Helianthus annuus Genome sequencing and assembly Release 2.</title>
        <authorList>
            <person name="Gouzy J."/>
            <person name="Langlade N."/>
            <person name="Munos S."/>
        </authorList>
    </citation>
    <scope>NUCLEOTIDE SEQUENCE</scope>
    <source>
        <tissue evidence="1">Leaves</tissue>
    </source>
</reference>
<protein>
    <submittedName>
        <fullName evidence="1">Uncharacterized protein</fullName>
    </submittedName>
</protein>
<evidence type="ECO:0000313" key="1">
    <source>
        <dbReference type="EMBL" id="KAF5815813.1"/>
    </source>
</evidence>
<organism evidence="1 2">
    <name type="scientific">Helianthus annuus</name>
    <name type="common">Common sunflower</name>
    <dbReference type="NCBI Taxonomy" id="4232"/>
    <lineage>
        <taxon>Eukaryota</taxon>
        <taxon>Viridiplantae</taxon>
        <taxon>Streptophyta</taxon>
        <taxon>Embryophyta</taxon>
        <taxon>Tracheophyta</taxon>
        <taxon>Spermatophyta</taxon>
        <taxon>Magnoliopsida</taxon>
        <taxon>eudicotyledons</taxon>
        <taxon>Gunneridae</taxon>
        <taxon>Pentapetalae</taxon>
        <taxon>asterids</taxon>
        <taxon>campanulids</taxon>
        <taxon>Asterales</taxon>
        <taxon>Asteraceae</taxon>
        <taxon>Asteroideae</taxon>
        <taxon>Heliantheae alliance</taxon>
        <taxon>Heliantheae</taxon>
        <taxon>Helianthus</taxon>
    </lineage>
</organism>
<dbReference type="AlphaFoldDB" id="A0A9K3NY77"/>
<name>A0A9K3NY77_HELAN</name>
<comment type="caution">
    <text evidence="1">The sequence shown here is derived from an EMBL/GenBank/DDBJ whole genome shotgun (WGS) entry which is preliminary data.</text>
</comment>
<gene>
    <name evidence="1" type="ORF">HanXRQr2_Chr03g0127321</name>
</gene>
<reference evidence="1" key="1">
    <citation type="journal article" date="2017" name="Nature">
        <title>The sunflower genome provides insights into oil metabolism, flowering and Asterid evolution.</title>
        <authorList>
            <person name="Badouin H."/>
            <person name="Gouzy J."/>
            <person name="Grassa C.J."/>
            <person name="Murat F."/>
            <person name="Staton S.E."/>
            <person name="Cottret L."/>
            <person name="Lelandais-Briere C."/>
            <person name="Owens G.L."/>
            <person name="Carrere S."/>
            <person name="Mayjonade B."/>
            <person name="Legrand L."/>
            <person name="Gill N."/>
            <person name="Kane N.C."/>
            <person name="Bowers J.E."/>
            <person name="Hubner S."/>
            <person name="Bellec A."/>
            <person name="Berard A."/>
            <person name="Berges H."/>
            <person name="Blanchet N."/>
            <person name="Boniface M.C."/>
            <person name="Brunel D."/>
            <person name="Catrice O."/>
            <person name="Chaidir N."/>
            <person name="Claudel C."/>
            <person name="Donnadieu C."/>
            <person name="Faraut T."/>
            <person name="Fievet G."/>
            <person name="Helmstetter N."/>
            <person name="King M."/>
            <person name="Knapp S.J."/>
            <person name="Lai Z."/>
            <person name="Le Paslier M.C."/>
            <person name="Lippi Y."/>
            <person name="Lorenzon L."/>
            <person name="Mandel J.R."/>
            <person name="Marage G."/>
            <person name="Marchand G."/>
            <person name="Marquand E."/>
            <person name="Bret-Mestries E."/>
            <person name="Morien E."/>
            <person name="Nambeesan S."/>
            <person name="Nguyen T."/>
            <person name="Pegot-Espagnet P."/>
            <person name="Pouilly N."/>
            <person name="Raftis F."/>
            <person name="Sallet E."/>
            <person name="Schiex T."/>
            <person name="Thomas J."/>
            <person name="Vandecasteele C."/>
            <person name="Vares D."/>
            <person name="Vear F."/>
            <person name="Vautrin S."/>
            <person name="Crespi M."/>
            <person name="Mangin B."/>
            <person name="Burke J.M."/>
            <person name="Salse J."/>
            <person name="Munos S."/>
            <person name="Vincourt P."/>
            <person name="Rieseberg L.H."/>
            <person name="Langlade N.B."/>
        </authorList>
    </citation>
    <scope>NUCLEOTIDE SEQUENCE</scope>
    <source>
        <tissue evidence="1">Leaves</tissue>
    </source>
</reference>
<dbReference type="EMBL" id="MNCJ02000318">
    <property type="protein sequence ID" value="KAF5815813.1"/>
    <property type="molecule type" value="Genomic_DNA"/>
</dbReference>
<sequence>MITYMYKKSPNVANTKTQIPNNLQLLNVKTLKMCSLAFKPNFKTKQVQIHKTYQSSQS</sequence>
<dbReference type="Gramene" id="mRNA:HanXRQr2_Chr03g0127321">
    <property type="protein sequence ID" value="mRNA:HanXRQr2_Chr03g0127321"/>
    <property type="gene ID" value="HanXRQr2_Chr03g0127321"/>
</dbReference>